<gene>
    <name evidence="1" type="ORF">BME96_12480</name>
</gene>
<sequence>MTKAQELLYVVTIESLYMAFMTGGKDSRDAIPTYDPEIFQLDNIVELGIAGNQTTVTKWASGKMFVNASKNSNFTLSLTHVALPQVVKDKIDGVTPNKGVSFDTSDVKEYPMFGMGFTAKLSDGSRIARWYPRVQKTPAEETFATSTDEQEVPDVSATFNATPLLFNNVTKADFSEVRDSATGVTADDFMKQVVADESQLDTLFPTP</sequence>
<dbReference type="Proteomes" id="UP000182945">
    <property type="component" value="Chromosome"/>
</dbReference>
<dbReference type="EMBL" id="CP017962">
    <property type="protein sequence ID" value="APC48958.1"/>
    <property type="molecule type" value="Genomic_DNA"/>
</dbReference>
<dbReference type="AlphaFoldDB" id="A0AAC9J0K3"/>
<evidence type="ECO:0000313" key="1">
    <source>
        <dbReference type="EMBL" id="APC48958.1"/>
    </source>
</evidence>
<dbReference type="KEGG" id="vhl:BME96_12480"/>
<dbReference type="NCBIfam" id="TIGR01603">
    <property type="entry name" value="maj_tail_phi13"/>
    <property type="match status" value="1"/>
</dbReference>
<protein>
    <submittedName>
        <fullName evidence="1">Phage tail protein</fullName>
    </submittedName>
</protein>
<dbReference type="RefSeq" id="WP_071649218.1">
    <property type="nucleotide sequence ID" value="NZ_CP017962.1"/>
</dbReference>
<dbReference type="InterPro" id="IPR006490">
    <property type="entry name" value="Maj_tail_phi13"/>
</dbReference>
<accession>A0AAC9J0K3</accession>
<organism evidence="1 2">
    <name type="scientific">Virgibacillus halodenitrificans</name>
    <name type="common">Bacillus halodenitrificans</name>
    <dbReference type="NCBI Taxonomy" id="1482"/>
    <lineage>
        <taxon>Bacteria</taxon>
        <taxon>Bacillati</taxon>
        <taxon>Bacillota</taxon>
        <taxon>Bacilli</taxon>
        <taxon>Bacillales</taxon>
        <taxon>Bacillaceae</taxon>
        <taxon>Virgibacillus</taxon>
    </lineage>
</organism>
<name>A0AAC9J0K3_VIRHA</name>
<proteinExistence type="predicted"/>
<evidence type="ECO:0000313" key="2">
    <source>
        <dbReference type="Proteomes" id="UP000182945"/>
    </source>
</evidence>
<dbReference type="GeneID" id="71515219"/>
<reference evidence="1 2" key="1">
    <citation type="submission" date="2016-11" db="EMBL/GenBank/DDBJ databases">
        <title>Complete genome sequencing of Virgibacillus halodenitrificans PDB-F2.</title>
        <authorList>
            <person name="Sun Z."/>
            <person name="Zhou Y."/>
            <person name="Li H."/>
        </authorList>
    </citation>
    <scope>NUCLEOTIDE SEQUENCE [LARGE SCALE GENOMIC DNA]</scope>
    <source>
        <strain evidence="1 2">PDB-F2</strain>
    </source>
</reference>